<dbReference type="Gene3D" id="1.10.443.10">
    <property type="entry name" value="Intergrase catalytic core"/>
    <property type="match status" value="1"/>
</dbReference>
<dbReference type="GO" id="GO:0015074">
    <property type="term" value="P:DNA integration"/>
    <property type="evidence" value="ECO:0007669"/>
    <property type="project" value="InterPro"/>
</dbReference>
<keyword evidence="2" id="KW-0233">DNA recombination</keyword>
<organism evidence="3 4">
    <name type="scientific">Candidatus Coprosoma intestinipullorum</name>
    <dbReference type="NCBI Taxonomy" id="2840752"/>
    <lineage>
        <taxon>Bacteria</taxon>
        <taxon>Bacillati</taxon>
        <taxon>Bacillota</taxon>
        <taxon>Bacillota incertae sedis</taxon>
        <taxon>Candidatus Coprosoma</taxon>
    </lineage>
</organism>
<dbReference type="Proteomes" id="UP000886786">
    <property type="component" value="Unassembled WGS sequence"/>
</dbReference>
<keyword evidence="1" id="KW-0238">DNA-binding</keyword>
<evidence type="ECO:0000313" key="4">
    <source>
        <dbReference type="Proteomes" id="UP000886786"/>
    </source>
</evidence>
<evidence type="ECO:0000256" key="2">
    <source>
        <dbReference type="ARBA" id="ARBA00023172"/>
    </source>
</evidence>
<dbReference type="InterPro" id="IPR011010">
    <property type="entry name" value="DNA_brk_join_enz"/>
</dbReference>
<name>A0A9D0ZS36_9FIRM</name>
<gene>
    <name evidence="3" type="ORF">IAB27_06140</name>
</gene>
<dbReference type="InterPro" id="IPR010998">
    <property type="entry name" value="Integrase_recombinase_N"/>
</dbReference>
<comment type="caution">
    <text evidence="3">The sequence shown here is derived from an EMBL/GenBank/DDBJ whole genome shotgun (WGS) entry which is preliminary data.</text>
</comment>
<protein>
    <submittedName>
        <fullName evidence="3">Uncharacterized protein</fullName>
    </submittedName>
</protein>
<accession>A0A9D0ZS36</accession>
<sequence length="156" mass="18113">MRPKITYNSYISYKNIVYNYLDVFFKNVNLCQINTGNIKSIYDKVTEKHKSVARLLRVVLKGALQFARKNDLISSDPSKNIYLSKTVNYGKYGFLKIDTTKVLNDEQVFTLVEKSKVTPIYLQILFAVIMGLRKQEINGLKYSDVDFVNKKLHVCR</sequence>
<dbReference type="AlphaFoldDB" id="A0A9D0ZS36"/>
<reference evidence="3" key="1">
    <citation type="submission" date="2020-10" db="EMBL/GenBank/DDBJ databases">
        <authorList>
            <person name="Gilroy R."/>
        </authorList>
    </citation>
    <scope>NUCLEOTIDE SEQUENCE</scope>
    <source>
        <strain evidence="3">CHK147-3167</strain>
    </source>
</reference>
<dbReference type="SUPFAM" id="SSF56349">
    <property type="entry name" value="DNA breaking-rejoining enzymes"/>
    <property type="match status" value="1"/>
</dbReference>
<reference evidence="3" key="2">
    <citation type="journal article" date="2021" name="PeerJ">
        <title>Extensive microbial diversity within the chicken gut microbiome revealed by metagenomics and culture.</title>
        <authorList>
            <person name="Gilroy R."/>
            <person name="Ravi A."/>
            <person name="Getino M."/>
            <person name="Pursley I."/>
            <person name="Horton D.L."/>
            <person name="Alikhan N.F."/>
            <person name="Baker D."/>
            <person name="Gharbi K."/>
            <person name="Hall N."/>
            <person name="Watson M."/>
            <person name="Adriaenssens E.M."/>
            <person name="Foster-Nyarko E."/>
            <person name="Jarju S."/>
            <person name="Secka A."/>
            <person name="Antonio M."/>
            <person name="Oren A."/>
            <person name="Chaudhuri R.R."/>
            <person name="La Ragione R."/>
            <person name="Hildebrand F."/>
            <person name="Pallen M.J."/>
        </authorList>
    </citation>
    <scope>NUCLEOTIDE SEQUENCE</scope>
    <source>
        <strain evidence="3">CHK147-3167</strain>
    </source>
</reference>
<dbReference type="Gene3D" id="1.10.150.130">
    <property type="match status" value="1"/>
</dbReference>
<proteinExistence type="predicted"/>
<dbReference type="GO" id="GO:0003677">
    <property type="term" value="F:DNA binding"/>
    <property type="evidence" value="ECO:0007669"/>
    <property type="project" value="UniProtKB-KW"/>
</dbReference>
<evidence type="ECO:0000256" key="1">
    <source>
        <dbReference type="ARBA" id="ARBA00023125"/>
    </source>
</evidence>
<dbReference type="GO" id="GO:0006310">
    <property type="term" value="P:DNA recombination"/>
    <property type="evidence" value="ECO:0007669"/>
    <property type="project" value="UniProtKB-KW"/>
</dbReference>
<evidence type="ECO:0000313" key="3">
    <source>
        <dbReference type="EMBL" id="HIQ91183.1"/>
    </source>
</evidence>
<dbReference type="EMBL" id="DVFV01000104">
    <property type="protein sequence ID" value="HIQ91183.1"/>
    <property type="molecule type" value="Genomic_DNA"/>
</dbReference>
<dbReference type="InterPro" id="IPR013762">
    <property type="entry name" value="Integrase-like_cat_sf"/>
</dbReference>